<dbReference type="InterPro" id="IPR037053">
    <property type="entry name" value="Phage_tail_collar_dom_sf"/>
</dbReference>
<evidence type="ECO:0000313" key="3">
    <source>
        <dbReference type="EMBL" id="KKN72053.1"/>
    </source>
</evidence>
<dbReference type="SUPFAM" id="SSF88874">
    <property type="entry name" value="Receptor-binding domain of short tail fibre protein gp12"/>
    <property type="match status" value="1"/>
</dbReference>
<dbReference type="EMBL" id="LAZR01000370">
    <property type="protein sequence ID" value="KKN72053.1"/>
    <property type="molecule type" value="Genomic_DNA"/>
</dbReference>
<protein>
    <recommendedName>
        <fullName evidence="2">Phage tail collar domain-containing protein</fullName>
    </recommendedName>
</protein>
<gene>
    <name evidence="3" type="ORF">LCGC14_0414480</name>
</gene>
<dbReference type="AlphaFoldDB" id="A0A0F9W1V5"/>
<reference evidence="3" key="1">
    <citation type="journal article" date="2015" name="Nature">
        <title>Complex archaea that bridge the gap between prokaryotes and eukaryotes.</title>
        <authorList>
            <person name="Spang A."/>
            <person name="Saw J.H."/>
            <person name="Jorgensen S.L."/>
            <person name="Zaremba-Niedzwiedzka K."/>
            <person name="Martijn J."/>
            <person name="Lind A.E."/>
            <person name="van Eijk R."/>
            <person name="Schleper C."/>
            <person name="Guy L."/>
            <person name="Ettema T.J."/>
        </authorList>
    </citation>
    <scope>NUCLEOTIDE SEQUENCE</scope>
</reference>
<organism evidence="3">
    <name type="scientific">marine sediment metagenome</name>
    <dbReference type="NCBI Taxonomy" id="412755"/>
    <lineage>
        <taxon>unclassified sequences</taxon>
        <taxon>metagenomes</taxon>
        <taxon>ecological metagenomes</taxon>
    </lineage>
</organism>
<accession>A0A0F9W1V5</accession>
<evidence type="ECO:0000256" key="1">
    <source>
        <dbReference type="SAM" id="MobiDB-lite"/>
    </source>
</evidence>
<name>A0A0F9W1V5_9ZZZZ</name>
<comment type="caution">
    <text evidence="3">The sequence shown here is derived from an EMBL/GenBank/DDBJ whole genome shotgun (WGS) entry which is preliminary data.</text>
</comment>
<dbReference type="Gene3D" id="3.90.1340.10">
    <property type="entry name" value="Phage tail collar domain"/>
    <property type="match status" value="1"/>
</dbReference>
<proteinExistence type="predicted"/>
<feature type="domain" description="Phage tail collar" evidence="2">
    <location>
        <begin position="23"/>
        <end position="79"/>
    </location>
</feature>
<evidence type="ECO:0000259" key="2">
    <source>
        <dbReference type="Pfam" id="PF07484"/>
    </source>
</evidence>
<dbReference type="InterPro" id="IPR011083">
    <property type="entry name" value="Phage_tail_collar_dom"/>
</dbReference>
<sequence>MVDFNRDASVGADDRIDIVTPIGVMLMWMTDVAPVGWKICDGTAISRTTFADLFTLLDTTYGIGDGSTTFNLPDLRGRFARGRDAGAAVDPDAGARTDRGDGTTGDVVGTKQAEDFKAHTHVIQQDLNGSPGVLPDSIAANQGTSAFVANKALATGGNETRPTNINVNYIIRAS</sequence>
<feature type="region of interest" description="Disordered" evidence="1">
    <location>
        <begin position="86"/>
        <end position="105"/>
    </location>
</feature>
<dbReference type="Pfam" id="PF07484">
    <property type="entry name" value="Collar"/>
    <property type="match status" value="1"/>
</dbReference>